<keyword evidence="3" id="KW-1185">Reference proteome</keyword>
<reference evidence="2 3" key="1">
    <citation type="submission" date="2018-11" db="EMBL/GenBank/DDBJ databases">
        <title>Gemmobacter sp. nov., YIM 102744-1 draft genome.</title>
        <authorList>
            <person name="Li G."/>
            <person name="Jiang Y."/>
        </authorList>
    </citation>
    <scope>NUCLEOTIDE SEQUENCE [LARGE SCALE GENOMIC DNA]</scope>
    <source>
        <strain evidence="2 3">YIM 102744-1</strain>
    </source>
</reference>
<organism evidence="2 3">
    <name type="scientific">Falsigemmobacter faecalis</name>
    <dbReference type="NCBI Taxonomy" id="2488730"/>
    <lineage>
        <taxon>Bacteria</taxon>
        <taxon>Pseudomonadati</taxon>
        <taxon>Pseudomonadota</taxon>
        <taxon>Alphaproteobacteria</taxon>
        <taxon>Rhodobacterales</taxon>
        <taxon>Paracoccaceae</taxon>
        <taxon>Falsigemmobacter</taxon>
    </lineage>
</organism>
<evidence type="ECO:0000259" key="1">
    <source>
        <dbReference type="Pfam" id="PF06527"/>
    </source>
</evidence>
<accession>A0A3P3DXB6</accession>
<dbReference type="Pfam" id="PF06527">
    <property type="entry name" value="TniQ"/>
    <property type="match status" value="1"/>
</dbReference>
<feature type="domain" description="TniQ" evidence="1">
    <location>
        <begin position="8"/>
        <end position="131"/>
    </location>
</feature>
<dbReference type="RefSeq" id="WP_124963752.1">
    <property type="nucleotide sequence ID" value="NZ_RRAZ01000004.1"/>
</dbReference>
<evidence type="ECO:0000313" key="2">
    <source>
        <dbReference type="EMBL" id="RRH77398.1"/>
    </source>
</evidence>
<proteinExistence type="predicted"/>
<name>A0A3P3DXB6_9RHOB</name>
<comment type="caution">
    <text evidence="2">The sequence shown here is derived from an EMBL/GenBank/DDBJ whole genome shotgun (WGS) entry which is preliminary data.</text>
</comment>
<dbReference type="Proteomes" id="UP000282125">
    <property type="component" value="Unassembled WGS sequence"/>
</dbReference>
<dbReference type="OrthoDB" id="7595282at2"/>
<dbReference type="EMBL" id="RRAZ01000004">
    <property type="protein sequence ID" value="RRH77398.1"/>
    <property type="molecule type" value="Genomic_DNA"/>
</dbReference>
<evidence type="ECO:0000313" key="3">
    <source>
        <dbReference type="Proteomes" id="UP000282125"/>
    </source>
</evidence>
<dbReference type="InterPro" id="IPR009492">
    <property type="entry name" value="TniQ"/>
</dbReference>
<protein>
    <recommendedName>
        <fullName evidence="1">TniQ domain-containing protein</fullName>
    </recommendedName>
</protein>
<gene>
    <name evidence="2" type="ORF">EG244_04180</name>
</gene>
<sequence length="490" mass="54077">MLRPCYPAYPDEALLSYACRLAYRHTGQGLRRLLADLRINGIDFEAGEPDAVLAFAEAIGAEPQVLSQNTIRRLKRYNRFRGEDFSRSFLSGRIVQLCSSCLIEQGGKENWHCPIIWSFASVPICARHACVMKQVEAEDVIDLRDLPMPETSEAEPATVGEHIKWLGVRLEGQPVSQWLAGQSIEQVLHSSEMLGLVMLHGEKVRPKQLSRQQRSEAMEAGFLVYREGEAAIRTALSDIRCNAVAQAVQAGPLATYGPLFDWLDRRANMLPPGPIKAILREHILEHEVWASDEMLLGERVKERRLHSVKSLSETLKTDRRRMSRLLQKLGLVPEGATDAESGKLVFPVQEIEQLVQDYHSAVPLALVPEYLGGSKAMVLALYGAGQLKSLIPADAPGAVRKVVFARRELDRVLAVLDALPLAPAGRDVDIIQLAGACQRFGVRAGDALTAILTGQLAALRGHGGPSLHALHVERGEILKFRDKVRAMTDA</sequence>
<dbReference type="AlphaFoldDB" id="A0A3P3DXB6"/>